<dbReference type="EMBL" id="GL945017">
    <property type="protein sequence ID" value="EGN58000.1"/>
    <property type="molecule type" value="Genomic_DNA"/>
</dbReference>
<dbReference type="Proteomes" id="UP000002772">
    <property type="component" value="Unassembled WGS sequence"/>
</dbReference>
<feature type="transmembrane region" description="Helical" evidence="1">
    <location>
        <begin position="207"/>
        <end position="226"/>
    </location>
</feature>
<name>F8NBN8_9BACT</name>
<feature type="transmembrane region" description="Helical" evidence="1">
    <location>
        <begin position="20"/>
        <end position="46"/>
    </location>
</feature>
<gene>
    <name evidence="3" type="ORF">Premu_2646</name>
</gene>
<dbReference type="RefSeq" id="WP_007575932.1">
    <property type="nucleotide sequence ID" value="NZ_BPTS01000002.1"/>
</dbReference>
<sequence length="229" mass="25296">MPGSFDLSLLQWLNSGNSAFFDTLVPMLTNGMAWLPLYGALLYLVVKNNETMAQIGLIIGAVLVCIVLAGGVDDFIVKPMVGRIRPCNDPMVKTHLNLIAGTLEESYSFFSAHAANTFSLAVFFCLLVRDRLFSSVMSFWALLNVWTRLYLGVHYPSDVFCGMLYGSLVGVAVYFLFHRVYNKLNTNFQYISSQYTSSGYAKTDIDVVVSTLVLTLAVIILAAVYGTSF</sequence>
<dbReference type="HOGENOM" id="CLU_072573_10_0_10"/>
<dbReference type="PANTHER" id="PTHR14969">
    <property type="entry name" value="SPHINGOSINE-1-PHOSPHATE PHOSPHOHYDROLASE"/>
    <property type="match status" value="1"/>
</dbReference>
<dbReference type="OrthoDB" id="9789113at2"/>
<evidence type="ECO:0000313" key="3">
    <source>
        <dbReference type="EMBL" id="EGN58000.1"/>
    </source>
</evidence>
<dbReference type="SMART" id="SM00014">
    <property type="entry name" value="acidPPc"/>
    <property type="match status" value="1"/>
</dbReference>
<dbReference type="Pfam" id="PF01569">
    <property type="entry name" value="PAP2"/>
    <property type="match status" value="1"/>
</dbReference>
<dbReference type="AlphaFoldDB" id="F8NBN8"/>
<feature type="transmembrane region" description="Helical" evidence="1">
    <location>
        <begin position="157"/>
        <end position="177"/>
    </location>
</feature>
<dbReference type="Gene3D" id="1.20.144.10">
    <property type="entry name" value="Phosphatidic acid phosphatase type 2/haloperoxidase"/>
    <property type="match status" value="1"/>
</dbReference>
<dbReference type="PANTHER" id="PTHR14969:SF13">
    <property type="entry name" value="AT30094P"/>
    <property type="match status" value="1"/>
</dbReference>
<keyword evidence="1" id="KW-0812">Transmembrane</keyword>
<dbReference type="STRING" id="688246.Premu_2646"/>
<dbReference type="eggNOG" id="COG0671">
    <property type="taxonomic scope" value="Bacteria"/>
</dbReference>
<keyword evidence="1" id="KW-0472">Membrane</keyword>
<feature type="transmembrane region" description="Helical" evidence="1">
    <location>
        <begin position="53"/>
        <end position="72"/>
    </location>
</feature>
<feature type="domain" description="Phosphatidic acid phosphatase type 2/haloperoxidase" evidence="2">
    <location>
        <begin position="62"/>
        <end position="174"/>
    </location>
</feature>
<dbReference type="InterPro" id="IPR000326">
    <property type="entry name" value="PAP2/HPO"/>
</dbReference>
<keyword evidence="4" id="KW-1185">Reference proteome</keyword>
<dbReference type="InterPro" id="IPR036938">
    <property type="entry name" value="PAP2/HPO_sf"/>
</dbReference>
<evidence type="ECO:0000259" key="2">
    <source>
        <dbReference type="SMART" id="SM00014"/>
    </source>
</evidence>
<evidence type="ECO:0000256" key="1">
    <source>
        <dbReference type="SAM" id="Phobius"/>
    </source>
</evidence>
<accession>F8NBN8</accession>
<organism evidence="3 4">
    <name type="scientific">Hallella multisaccharivorax DSM 17128</name>
    <dbReference type="NCBI Taxonomy" id="688246"/>
    <lineage>
        <taxon>Bacteria</taxon>
        <taxon>Pseudomonadati</taxon>
        <taxon>Bacteroidota</taxon>
        <taxon>Bacteroidia</taxon>
        <taxon>Bacteroidales</taxon>
        <taxon>Prevotellaceae</taxon>
        <taxon>Hallella</taxon>
    </lineage>
</organism>
<keyword evidence="1" id="KW-1133">Transmembrane helix</keyword>
<dbReference type="SUPFAM" id="SSF48317">
    <property type="entry name" value="Acid phosphatase/Vanadium-dependent haloperoxidase"/>
    <property type="match status" value="1"/>
</dbReference>
<evidence type="ECO:0000313" key="4">
    <source>
        <dbReference type="Proteomes" id="UP000002772"/>
    </source>
</evidence>
<proteinExistence type="predicted"/>
<feature type="transmembrane region" description="Helical" evidence="1">
    <location>
        <begin position="132"/>
        <end position="151"/>
    </location>
</feature>
<feature type="transmembrane region" description="Helical" evidence="1">
    <location>
        <begin position="107"/>
        <end position="127"/>
    </location>
</feature>
<protein>
    <submittedName>
        <fullName evidence="3">Phosphoesterase-like protein</fullName>
    </submittedName>
</protein>
<reference evidence="4" key="1">
    <citation type="journal article" date="2011" name="Stand. Genomic Sci.">
        <title>Non-contiguous finished genome sequence of the opportunistic oral pathogen Prevotella multisaccharivorax type strain (PPPA20).</title>
        <authorList>
            <person name="Pati A."/>
            <person name="Gronow S."/>
            <person name="Lu M."/>
            <person name="Lapidus A."/>
            <person name="Nolan M."/>
            <person name="Lucas S."/>
            <person name="Hammon N."/>
            <person name="Deshpande S."/>
            <person name="Cheng J.F."/>
            <person name="Tapia R."/>
            <person name="Han C."/>
            <person name="Goodwin L."/>
            <person name="Pitluck S."/>
            <person name="Liolios K."/>
            <person name="Pagani I."/>
            <person name="Mavromatis K."/>
            <person name="Mikhailova N."/>
            <person name="Huntemann M."/>
            <person name="Chen A."/>
            <person name="Palaniappan K."/>
            <person name="Land M."/>
            <person name="Hauser L."/>
            <person name="Detter J.C."/>
            <person name="Brambilla E.M."/>
            <person name="Rohde M."/>
            <person name="Goker M."/>
            <person name="Woyke T."/>
            <person name="Bristow J."/>
            <person name="Eisen J.A."/>
            <person name="Markowitz V."/>
            <person name="Hugenholtz P."/>
            <person name="Kyrpides N.C."/>
            <person name="Klenk H.P."/>
            <person name="Ivanova N."/>
        </authorList>
    </citation>
    <scope>NUCLEOTIDE SEQUENCE [LARGE SCALE GENOMIC DNA]</scope>
    <source>
        <strain evidence="4">DSM 17128</strain>
    </source>
</reference>